<evidence type="ECO:0000313" key="10">
    <source>
        <dbReference type="Proteomes" id="UP000243579"/>
    </source>
</evidence>
<evidence type="ECO:0000256" key="1">
    <source>
        <dbReference type="ARBA" id="ARBA00004138"/>
    </source>
</evidence>
<evidence type="ECO:0000256" key="5">
    <source>
        <dbReference type="ARBA" id="ARBA00023273"/>
    </source>
</evidence>
<dbReference type="GO" id="GO:0005856">
    <property type="term" value="C:cytoskeleton"/>
    <property type="evidence" value="ECO:0007669"/>
    <property type="project" value="UniProtKB-SubCell"/>
</dbReference>
<evidence type="ECO:0000256" key="3">
    <source>
        <dbReference type="ARBA" id="ARBA00022490"/>
    </source>
</evidence>
<dbReference type="PROSITE" id="PS51665">
    <property type="entry name" value="ENKURIN"/>
    <property type="match status" value="1"/>
</dbReference>
<dbReference type="GO" id="GO:0005516">
    <property type="term" value="F:calmodulin binding"/>
    <property type="evidence" value="ECO:0007669"/>
    <property type="project" value="TreeGrafter"/>
</dbReference>
<dbReference type="AlphaFoldDB" id="A0A1V9ZME9"/>
<gene>
    <name evidence="9" type="ORF">ACHHYP_07246</name>
</gene>
<keyword evidence="6" id="KW-0175">Coiled coil</keyword>
<proteinExistence type="predicted"/>
<evidence type="ECO:0000256" key="7">
    <source>
        <dbReference type="SAM" id="MobiDB-lite"/>
    </source>
</evidence>
<dbReference type="Pfam" id="PF13864">
    <property type="entry name" value="Enkurin"/>
    <property type="match status" value="1"/>
</dbReference>
<evidence type="ECO:0000256" key="6">
    <source>
        <dbReference type="SAM" id="Coils"/>
    </source>
</evidence>
<reference evidence="9 10" key="1">
    <citation type="journal article" date="2014" name="Genome Biol. Evol.">
        <title>The secreted proteins of Achlya hypogyna and Thraustotheca clavata identify the ancestral oomycete secretome and reveal gene acquisitions by horizontal gene transfer.</title>
        <authorList>
            <person name="Misner I."/>
            <person name="Blouin N."/>
            <person name="Leonard G."/>
            <person name="Richards T.A."/>
            <person name="Lane C.E."/>
        </authorList>
    </citation>
    <scope>NUCLEOTIDE SEQUENCE [LARGE SCALE GENOMIC DNA]</scope>
    <source>
        <strain evidence="9 10">ATCC 48635</strain>
    </source>
</reference>
<dbReference type="PANTHER" id="PTHR21490:SF0">
    <property type="entry name" value="ENKURIN"/>
    <property type="match status" value="1"/>
</dbReference>
<feature type="coiled-coil region" evidence="6">
    <location>
        <begin position="162"/>
        <end position="189"/>
    </location>
</feature>
<dbReference type="GO" id="GO:0005929">
    <property type="term" value="C:cilium"/>
    <property type="evidence" value="ECO:0007669"/>
    <property type="project" value="UniProtKB-SubCell"/>
</dbReference>
<evidence type="ECO:0000256" key="2">
    <source>
        <dbReference type="ARBA" id="ARBA00004245"/>
    </source>
</evidence>
<comment type="subcellular location">
    <subcellularLocation>
        <location evidence="1">Cell projection</location>
        <location evidence="1">Cilium</location>
    </subcellularLocation>
    <subcellularLocation>
        <location evidence="2">Cytoplasm</location>
        <location evidence="2">Cytoskeleton</location>
    </subcellularLocation>
</comment>
<feature type="region of interest" description="Disordered" evidence="7">
    <location>
        <begin position="24"/>
        <end position="107"/>
    </location>
</feature>
<dbReference type="STRING" id="1202772.A0A1V9ZME9"/>
<keyword evidence="10" id="KW-1185">Reference proteome</keyword>
<keyword evidence="3" id="KW-0963">Cytoplasm</keyword>
<dbReference type="PANTHER" id="PTHR21490">
    <property type="entry name" value="ENKURIN-RELATED"/>
    <property type="match status" value="1"/>
</dbReference>
<feature type="domain" description="Enkurin" evidence="8">
    <location>
        <begin position="169"/>
        <end position="263"/>
    </location>
</feature>
<evidence type="ECO:0000259" key="8">
    <source>
        <dbReference type="PROSITE" id="PS51665"/>
    </source>
</evidence>
<organism evidence="9 10">
    <name type="scientific">Achlya hypogyna</name>
    <name type="common">Oomycete</name>
    <name type="synonym">Protoachlya hypogyna</name>
    <dbReference type="NCBI Taxonomy" id="1202772"/>
    <lineage>
        <taxon>Eukaryota</taxon>
        <taxon>Sar</taxon>
        <taxon>Stramenopiles</taxon>
        <taxon>Oomycota</taxon>
        <taxon>Saprolegniomycetes</taxon>
        <taxon>Saprolegniales</taxon>
        <taxon>Achlyaceae</taxon>
        <taxon>Achlya</taxon>
    </lineage>
</organism>
<dbReference type="EMBL" id="JNBR01000074">
    <property type="protein sequence ID" value="OQR99157.1"/>
    <property type="molecule type" value="Genomic_DNA"/>
</dbReference>
<dbReference type="OrthoDB" id="2123594at2759"/>
<name>A0A1V9ZME9_ACHHY</name>
<keyword evidence="5" id="KW-0966">Cell projection</keyword>
<dbReference type="InterPro" id="IPR027012">
    <property type="entry name" value="Enkurin_dom"/>
</dbReference>
<keyword evidence="4" id="KW-0206">Cytoskeleton</keyword>
<evidence type="ECO:0000313" key="9">
    <source>
        <dbReference type="EMBL" id="OQR99157.1"/>
    </source>
</evidence>
<dbReference type="InterPro" id="IPR052102">
    <property type="entry name" value="Enkurin_domain-protein"/>
</dbReference>
<protein>
    <recommendedName>
        <fullName evidence="8">Enkurin domain-containing protein</fullName>
    </recommendedName>
</protein>
<evidence type="ECO:0000256" key="4">
    <source>
        <dbReference type="ARBA" id="ARBA00023212"/>
    </source>
</evidence>
<feature type="compositionally biased region" description="Basic and acidic residues" evidence="7">
    <location>
        <begin position="55"/>
        <end position="93"/>
    </location>
</feature>
<sequence length="266" mass="30457">MQREECIYNLIPKVVVVPEKPKRYHSAHDPLTQPTASTFGLHGKTKLLGSNLGPEKPRSPPEKTKTFGKLHEQPNPKDFVKKQSKCKMPESKPTKFNYPGPKKAPIVKAEDKPVMGLKTSKNFITANAVEAILDVPGNRARVKKEPPVYRNKPDYGKVPEYLDEVKQEIEQENEMIEEFVRQNKNILSEQEPKVEPMDDDERAKLVAALKAKWDHVNQKYQKLCHNVSFDTQGKVRRKETYEKELTQLEKDIELLSKGGVAVAREY</sequence>
<comment type="caution">
    <text evidence="9">The sequence shown here is derived from an EMBL/GenBank/DDBJ whole genome shotgun (WGS) entry which is preliminary data.</text>
</comment>
<accession>A0A1V9ZME9</accession>
<dbReference type="Proteomes" id="UP000243579">
    <property type="component" value="Unassembled WGS sequence"/>
</dbReference>